<reference evidence="5 6" key="1">
    <citation type="submission" date="2023-02" db="EMBL/GenBank/DDBJ databases">
        <authorList>
            <person name="Maleckis M."/>
        </authorList>
    </citation>
    <scope>NUCLEOTIDE SEQUENCE [LARGE SCALE GENOMIC DNA]</scope>
    <source>
        <strain evidence="5 6">P8-A2</strain>
    </source>
</reference>
<name>A0ABU3UXS4_9ACTN</name>
<dbReference type="InterPro" id="IPR042099">
    <property type="entry name" value="ANL_N_sf"/>
</dbReference>
<evidence type="ECO:0000259" key="3">
    <source>
        <dbReference type="Pfam" id="PF00501"/>
    </source>
</evidence>
<dbReference type="EMBL" id="JARAKF010000001">
    <property type="protein sequence ID" value="MDU8998727.1"/>
    <property type="molecule type" value="Genomic_DNA"/>
</dbReference>
<protein>
    <submittedName>
        <fullName evidence="5">AMP-binding protein</fullName>
    </submittedName>
</protein>
<proteinExistence type="inferred from homology"/>
<keyword evidence="2" id="KW-0436">Ligase</keyword>
<evidence type="ECO:0000313" key="5">
    <source>
        <dbReference type="EMBL" id="MDU8998727.1"/>
    </source>
</evidence>
<comment type="similarity">
    <text evidence="1">Belongs to the ATP-dependent AMP-binding enzyme family.</text>
</comment>
<organism evidence="5 6">
    <name type="scientific">Streptomyces mirabilis</name>
    <dbReference type="NCBI Taxonomy" id="68239"/>
    <lineage>
        <taxon>Bacteria</taxon>
        <taxon>Bacillati</taxon>
        <taxon>Actinomycetota</taxon>
        <taxon>Actinomycetes</taxon>
        <taxon>Kitasatosporales</taxon>
        <taxon>Streptomycetaceae</taxon>
        <taxon>Streptomyces</taxon>
    </lineage>
</organism>
<dbReference type="InterPro" id="IPR025110">
    <property type="entry name" value="AMP-bd_C"/>
</dbReference>
<dbReference type="PANTHER" id="PTHR43201:SF5">
    <property type="entry name" value="MEDIUM-CHAIN ACYL-COA LIGASE ACSF2, MITOCHONDRIAL"/>
    <property type="match status" value="1"/>
</dbReference>
<dbReference type="Gene3D" id="3.30.300.30">
    <property type="match status" value="1"/>
</dbReference>
<dbReference type="CDD" id="cd04433">
    <property type="entry name" value="AFD_class_I"/>
    <property type="match status" value="1"/>
</dbReference>
<evidence type="ECO:0000256" key="2">
    <source>
        <dbReference type="ARBA" id="ARBA00022598"/>
    </source>
</evidence>
<evidence type="ECO:0000256" key="1">
    <source>
        <dbReference type="ARBA" id="ARBA00006432"/>
    </source>
</evidence>
<accession>A0ABU3UXS4</accession>
<dbReference type="PANTHER" id="PTHR43201">
    <property type="entry name" value="ACYL-COA SYNTHETASE"/>
    <property type="match status" value="1"/>
</dbReference>
<keyword evidence="6" id="KW-1185">Reference proteome</keyword>
<evidence type="ECO:0000259" key="4">
    <source>
        <dbReference type="Pfam" id="PF13193"/>
    </source>
</evidence>
<gene>
    <name evidence="5" type="ORF">PU648_41475</name>
</gene>
<dbReference type="PROSITE" id="PS00455">
    <property type="entry name" value="AMP_BINDING"/>
    <property type="match status" value="1"/>
</dbReference>
<feature type="domain" description="AMP-binding enzyme C-terminal" evidence="4">
    <location>
        <begin position="461"/>
        <end position="528"/>
    </location>
</feature>
<dbReference type="InterPro" id="IPR020845">
    <property type="entry name" value="AMP-binding_CS"/>
</dbReference>
<dbReference type="Proteomes" id="UP001257627">
    <property type="component" value="Unassembled WGS sequence"/>
</dbReference>
<feature type="domain" description="AMP-dependent synthetase/ligase" evidence="3">
    <location>
        <begin position="108"/>
        <end position="401"/>
    </location>
</feature>
<sequence>MEREVAQFVRYVVSDVMHFDVPDEIPGDFPLGPTGLGLESVEILELVDRVNRHFNLSRAATVDDVLGMDLDALSAHVAAAAADQWLAFGLLEGGNDGSSDDDLIWITSDAEITRAQLRRRTENLAAEFAADGIDVDCHVAVQMEPGITALASVLALWRLGATVALLDHRLTPAETEGLLAAARAAVHLRSRNSDAPVGSFALDQAWQLERLADGEPLTAGVRLVQFSSGSTGQAKCIGRTATSLRAELARYAAVDGVPQPGEKLLLLCSPFHTWGLIGGILYGLEHGVPVVFPESPLPVDAIRAARTTQAAAIYGVPLHFQLLADADEPGDLPNLRLAVSAGEMLQPSLRDRFRQVFGCPLGAIYGLTEVGLVAHDLQGRHALPAVGTAAPGLDIRVRDELLEIALPVSPYLTDDGVPRYVDGWLRTFDRAEIDPGTGALALRGRADSLFVIGGLKVDLLEVEKVLLDYPQVDDAVVFGTDVLEAYIGSVHGVGGAELVSWCQERLSGFKIPKRFTVVPRLPRTSNGKLVRDRDRLAADCSQH</sequence>
<dbReference type="Pfam" id="PF13193">
    <property type="entry name" value="AMP-binding_C"/>
    <property type="match status" value="1"/>
</dbReference>
<dbReference type="InterPro" id="IPR000873">
    <property type="entry name" value="AMP-dep_synth/lig_dom"/>
</dbReference>
<dbReference type="Pfam" id="PF00501">
    <property type="entry name" value="AMP-binding"/>
    <property type="match status" value="1"/>
</dbReference>
<evidence type="ECO:0000313" key="6">
    <source>
        <dbReference type="Proteomes" id="UP001257627"/>
    </source>
</evidence>
<dbReference type="InterPro" id="IPR045851">
    <property type="entry name" value="AMP-bd_C_sf"/>
</dbReference>
<dbReference type="Gene3D" id="3.40.50.12780">
    <property type="entry name" value="N-terminal domain of ligase-like"/>
    <property type="match status" value="1"/>
</dbReference>
<dbReference type="RefSeq" id="WP_316735373.1">
    <property type="nucleotide sequence ID" value="NZ_JARAKF010000001.1"/>
</dbReference>
<dbReference type="SUPFAM" id="SSF56801">
    <property type="entry name" value="Acetyl-CoA synthetase-like"/>
    <property type="match status" value="1"/>
</dbReference>
<comment type="caution">
    <text evidence="5">The sequence shown here is derived from an EMBL/GenBank/DDBJ whole genome shotgun (WGS) entry which is preliminary data.</text>
</comment>